<sequence>MYRILETILVTFVGGLIFTFLGLPISWMLGPMTASLVWQGLTGRRLTWSSSLRNIGLLTIGYGLGLSFTVESARQISLQFPSMLVATLLTILFSLGIAFVTSMKTGVSLMSCIMGNIPGGMSQMVMMSEEIEDVDTAVVVFMQTIRLLTVIFIVPFLAIHSLKNGSPGGDQTFAESTIWASLQMGIIEAAARPIFTLLILCAVLFAAWGGVKLHLPTPYFLGPIIIVGLLNISGFEPPHLPSIFSLLAQWSLGIYLGVGMKLNSLHNWKRLLPYSIAGSTALVAFSLGLSFIFSKVHPISMLTAFLSTSPGGMTEMGVTASTVGADVSVVVAYQMFRILFILFIIPYALRLVIRQLYRSNSQLKKG</sequence>
<dbReference type="KEGG" id="pcx:LPB68_21350"/>
<dbReference type="RefSeq" id="WP_068655209.1">
    <property type="nucleotide sequence ID" value="NZ_CP017770.1"/>
</dbReference>
<proteinExistence type="predicted"/>
<organism evidence="2 3">
    <name type="scientific">Paenibacillus crassostreae</name>
    <dbReference type="NCBI Taxonomy" id="1763538"/>
    <lineage>
        <taxon>Bacteria</taxon>
        <taxon>Bacillati</taxon>
        <taxon>Bacillota</taxon>
        <taxon>Bacilli</taxon>
        <taxon>Bacillales</taxon>
        <taxon>Paenibacillaceae</taxon>
        <taxon>Paenibacillus</taxon>
    </lineage>
</organism>
<keyword evidence="1" id="KW-0812">Transmembrane</keyword>
<feature type="transmembrane region" description="Helical" evidence="1">
    <location>
        <begin position="331"/>
        <end position="353"/>
    </location>
</feature>
<evidence type="ECO:0000256" key="1">
    <source>
        <dbReference type="SAM" id="Phobius"/>
    </source>
</evidence>
<dbReference type="Pfam" id="PF05145">
    <property type="entry name" value="AbrB"/>
    <property type="match status" value="1"/>
</dbReference>
<dbReference type="STRING" id="1763538.LPB68_00145"/>
<keyword evidence="3" id="KW-1185">Reference proteome</keyword>
<dbReference type="GO" id="GO:0016020">
    <property type="term" value="C:membrane"/>
    <property type="evidence" value="ECO:0007669"/>
    <property type="project" value="InterPro"/>
</dbReference>
<gene>
    <name evidence="2" type="ORF">PNBC_03390</name>
</gene>
<keyword evidence="1" id="KW-1133">Transmembrane helix</keyword>
<dbReference type="PIRSF" id="PIRSF038991">
    <property type="entry name" value="Protein_AbrB"/>
    <property type="match status" value="1"/>
</dbReference>
<dbReference type="Proteomes" id="UP000077134">
    <property type="component" value="Unassembled WGS sequence"/>
</dbReference>
<feature type="transmembrane region" description="Helical" evidence="1">
    <location>
        <begin position="82"/>
        <end position="101"/>
    </location>
</feature>
<dbReference type="GO" id="GO:0010468">
    <property type="term" value="P:regulation of gene expression"/>
    <property type="evidence" value="ECO:0007669"/>
    <property type="project" value="InterPro"/>
</dbReference>
<evidence type="ECO:0000313" key="3">
    <source>
        <dbReference type="Proteomes" id="UP000077134"/>
    </source>
</evidence>
<dbReference type="AlphaFoldDB" id="A0A167FEF6"/>
<feature type="transmembrane region" description="Helical" evidence="1">
    <location>
        <begin position="138"/>
        <end position="159"/>
    </location>
</feature>
<feature type="transmembrane region" description="Helical" evidence="1">
    <location>
        <begin position="271"/>
        <end position="293"/>
    </location>
</feature>
<feature type="transmembrane region" description="Helical" evidence="1">
    <location>
        <begin position="7"/>
        <end position="30"/>
    </location>
</feature>
<dbReference type="InterPro" id="IPR007820">
    <property type="entry name" value="AbrB_fam"/>
</dbReference>
<dbReference type="PANTHER" id="PTHR38457:SF1">
    <property type="entry name" value="REGULATOR ABRB-RELATED"/>
    <property type="match status" value="1"/>
</dbReference>
<feature type="transmembrane region" description="Helical" evidence="1">
    <location>
        <begin position="218"/>
        <end position="235"/>
    </location>
</feature>
<feature type="transmembrane region" description="Helical" evidence="1">
    <location>
        <begin position="241"/>
        <end position="259"/>
    </location>
</feature>
<accession>A0A167FEF6</accession>
<evidence type="ECO:0000313" key="2">
    <source>
        <dbReference type="EMBL" id="OAB76467.1"/>
    </source>
</evidence>
<feature type="transmembrane region" description="Helical" evidence="1">
    <location>
        <begin position="190"/>
        <end position="211"/>
    </location>
</feature>
<dbReference type="PANTHER" id="PTHR38457">
    <property type="entry name" value="REGULATOR ABRB-RELATED"/>
    <property type="match status" value="1"/>
</dbReference>
<dbReference type="OrthoDB" id="5460360at2"/>
<dbReference type="NCBIfam" id="TIGR03082">
    <property type="entry name" value="Gneg_AbrB_dup"/>
    <property type="match status" value="2"/>
</dbReference>
<dbReference type="InterPro" id="IPR017516">
    <property type="entry name" value="AbrB_dup"/>
</dbReference>
<dbReference type="EMBL" id="LSFN01000005">
    <property type="protein sequence ID" value="OAB76467.1"/>
    <property type="molecule type" value="Genomic_DNA"/>
</dbReference>
<dbReference type="KEGG" id="pcx:LPB68_00145"/>
<keyword evidence="1" id="KW-0472">Membrane</keyword>
<comment type="caution">
    <text evidence="2">The sequence shown here is derived from an EMBL/GenBank/DDBJ whole genome shotgun (WGS) entry which is preliminary data.</text>
</comment>
<protein>
    <submittedName>
        <fullName evidence="2">AbrB family transcriptional regulator</fullName>
    </submittedName>
</protein>
<name>A0A167FEF6_9BACL</name>
<reference evidence="2 3" key="1">
    <citation type="submission" date="2016-02" db="EMBL/GenBank/DDBJ databases">
        <title>Paenibacillus sp. LPB0068, isolated from Crassostrea gigas.</title>
        <authorList>
            <person name="Shin S.-K."/>
            <person name="Yi H."/>
        </authorList>
    </citation>
    <scope>NUCLEOTIDE SEQUENCE [LARGE SCALE GENOMIC DNA]</scope>
    <source>
        <strain evidence="2 3">LPB0068</strain>
    </source>
</reference>